<feature type="non-terminal residue" evidence="1">
    <location>
        <position position="1"/>
    </location>
</feature>
<evidence type="ECO:0000313" key="1">
    <source>
        <dbReference type="EMBL" id="GMT10776.1"/>
    </source>
</evidence>
<organism evidence="1 2">
    <name type="scientific">Pristionchus fissidentatus</name>
    <dbReference type="NCBI Taxonomy" id="1538716"/>
    <lineage>
        <taxon>Eukaryota</taxon>
        <taxon>Metazoa</taxon>
        <taxon>Ecdysozoa</taxon>
        <taxon>Nematoda</taxon>
        <taxon>Chromadorea</taxon>
        <taxon>Rhabditida</taxon>
        <taxon>Rhabditina</taxon>
        <taxon>Diplogasteromorpha</taxon>
        <taxon>Diplogasteroidea</taxon>
        <taxon>Neodiplogasteridae</taxon>
        <taxon>Pristionchus</taxon>
    </lineage>
</organism>
<reference evidence="1" key="1">
    <citation type="submission" date="2023-10" db="EMBL/GenBank/DDBJ databases">
        <title>Genome assembly of Pristionchus species.</title>
        <authorList>
            <person name="Yoshida K."/>
            <person name="Sommer R.J."/>
        </authorList>
    </citation>
    <scope>NUCLEOTIDE SEQUENCE</scope>
    <source>
        <strain evidence="1">RS5133</strain>
    </source>
</reference>
<accession>A0AAV5UW86</accession>
<keyword evidence="2" id="KW-1185">Reference proteome</keyword>
<protein>
    <recommendedName>
        <fullName evidence="3">G protein-coupled receptor</fullName>
    </recommendedName>
</protein>
<gene>
    <name evidence="1" type="ORF">PFISCL1PPCAC_2073</name>
</gene>
<dbReference type="AlphaFoldDB" id="A0AAV5UW86"/>
<comment type="caution">
    <text evidence="1">The sequence shown here is derived from an EMBL/GenBank/DDBJ whole genome shotgun (WGS) entry which is preliminary data.</text>
</comment>
<dbReference type="EMBL" id="BTSY01000001">
    <property type="protein sequence ID" value="GMT10776.1"/>
    <property type="molecule type" value="Genomic_DNA"/>
</dbReference>
<dbReference type="Proteomes" id="UP001432322">
    <property type="component" value="Unassembled WGS sequence"/>
</dbReference>
<name>A0AAV5UW86_9BILA</name>
<evidence type="ECO:0000313" key="2">
    <source>
        <dbReference type="Proteomes" id="UP001432322"/>
    </source>
</evidence>
<proteinExistence type="predicted"/>
<evidence type="ECO:0008006" key="3">
    <source>
        <dbReference type="Google" id="ProtNLM"/>
    </source>
</evidence>
<sequence>IAVTFRTEGIQVVPVRVVTIVSFIRDNFRFHVLYCYLFFCNVFYLKFVPAYNISASIVAIFKNLSLNCSVST</sequence>
<feature type="non-terminal residue" evidence="1">
    <location>
        <position position="72"/>
    </location>
</feature>